<dbReference type="GO" id="GO:0008233">
    <property type="term" value="F:peptidase activity"/>
    <property type="evidence" value="ECO:0007669"/>
    <property type="project" value="UniProtKB-KW"/>
</dbReference>
<keyword evidence="6" id="KW-0238">DNA-binding</keyword>
<gene>
    <name evidence="9" type="ORF">F1189_20940</name>
</gene>
<dbReference type="InterPro" id="IPR003738">
    <property type="entry name" value="SRAP"/>
</dbReference>
<comment type="caution">
    <text evidence="9">The sequence shown here is derived from an EMBL/GenBank/DDBJ whole genome shotgun (WGS) entry which is preliminary data.</text>
</comment>
<dbReference type="AlphaFoldDB" id="A0A5M6IP82"/>
<evidence type="ECO:0000313" key="10">
    <source>
        <dbReference type="Proteomes" id="UP000325255"/>
    </source>
</evidence>
<dbReference type="GO" id="GO:0006508">
    <property type="term" value="P:proteolysis"/>
    <property type="evidence" value="ECO:0007669"/>
    <property type="project" value="UniProtKB-KW"/>
</dbReference>
<evidence type="ECO:0000256" key="3">
    <source>
        <dbReference type="ARBA" id="ARBA00022763"/>
    </source>
</evidence>
<evidence type="ECO:0000256" key="4">
    <source>
        <dbReference type="ARBA" id="ARBA00022801"/>
    </source>
</evidence>
<organism evidence="9 10">
    <name type="scientific">Rhodovastum atsumiense</name>
    <dbReference type="NCBI Taxonomy" id="504468"/>
    <lineage>
        <taxon>Bacteria</taxon>
        <taxon>Pseudomonadati</taxon>
        <taxon>Pseudomonadota</taxon>
        <taxon>Alphaproteobacteria</taxon>
        <taxon>Acetobacterales</taxon>
        <taxon>Acetobacteraceae</taxon>
        <taxon>Rhodovastum</taxon>
    </lineage>
</organism>
<proteinExistence type="inferred from homology"/>
<dbReference type="InterPro" id="IPR036590">
    <property type="entry name" value="SRAP-like"/>
</dbReference>
<evidence type="ECO:0000256" key="1">
    <source>
        <dbReference type="ARBA" id="ARBA00008136"/>
    </source>
</evidence>
<keyword evidence="4 8" id="KW-0378">Hydrolase</keyword>
<reference evidence="9 10" key="1">
    <citation type="submission" date="2019-09" db="EMBL/GenBank/DDBJ databases">
        <title>Genome sequence of Rhodovastum atsumiense, a diverse member of the Acetobacteraceae family of non-sulfur purple photosynthetic bacteria.</title>
        <authorList>
            <person name="Meyer T."/>
            <person name="Kyndt J."/>
        </authorList>
    </citation>
    <scope>NUCLEOTIDE SEQUENCE [LARGE SCALE GENOMIC DNA]</scope>
    <source>
        <strain evidence="9 10">DSM 21279</strain>
    </source>
</reference>
<keyword evidence="3" id="KW-0227">DNA damage</keyword>
<name>A0A5M6IP82_9PROT</name>
<dbReference type="OrthoDB" id="9782620at2"/>
<accession>A0A5M6IP82</accession>
<dbReference type="PANTHER" id="PTHR13604">
    <property type="entry name" value="DC12-RELATED"/>
    <property type="match status" value="1"/>
</dbReference>
<dbReference type="GO" id="GO:0106300">
    <property type="term" value="P:protein-DNA covalent cross-linking repair"/>
    <property type="evidence" value="ECO:0007669"/>
    <property type="project" value="InterPro"/>
</dbReference>
<dbReference type="GO" id="GO:0016829">
    <property type="term" value="F:lyase activity"/>
    <property type="evidence" value="ECO:0007669"/>
    <property type="project" value="UniProtKB-KW"/>
</dbReference>
<evidence type="ECO:0000256" key="5">
    <source>
        <dbReference type="ARBA" id="ARBA00023124"/>
    </source>
</evidence>
<keyword evidence="7" id="KW-0456">Lyase</keyword>
<evidence type="ECO:0000256" key="7">
    <source>
        <dbReference type="ARBA" id="ARBA00023239"/>
    </source>
</evidence>
<dbReference type="EC" id="3.4.-.-" evidence="8"/>
<sequence length="223" mass="24961">MCGRYAAFRSPEEIRQIFGTVNPPPEFAPSWNVAPTRLAPVVRLHPQSGARHLDLLRWGLVPNWVRDPKATRQPINARSETAATTPMFRDAFVRRRCLVPIDAFYEWQAAGRAKIPHAVAREDGQPMALAGLWEGWRGQDGEVLRTFTVLTTAANETLRPLHERMPVVLEPPDWPVWLGEQAGDHAALLRPSEAAFRVWPVATLVNNVRNDGPHLLDPAPSLV</sequence>
<dbReference type="Proteomes" id="UP000325255">
    <property type="component" value="Unassembled WGS sequence"/>
</dbReference>
<protein>
    <recommendedName>
        <fullName evidence="8">Abasic site processing protein</fullName>
        <ecNumber evidence="8">3.4.-.-</ecNumber>
    </recommendedName>
</protein>
<evidence type="ECO:0000313" key="9">
    <source>
        <dbReference type="EMBL" id="KAA5610084.1"/>
    </source>
</evidence>
<evidence type="ECO:0000256" key="8">
    <source>
        <dbReference type="RuleBase" id="RU364100"/>
    </source>
</evidence>
<dbReference type="Gene3D" id="3.90.1680.10">
    <property type="entry name" value="SOS response associated peptidase-like"/>
    <property type="match status" value="1"/>
</dbReference>
<dbReference type="Pfam" id="PF02586">
    <property type="entry name" value="SRAP"/>
    <property type="match status" value="1"/>
</dbReference>
<dbReference type="EMBL" id="VWPK01000038">
    <property type="protein sequence ID" value="KAA5610084.1"/>
    <property type="molecule type" value="Genomic_DNA"/>
</dbReference>
<keyword evidence="10" id="KW-1185">Reference proteome</keyword>
<keyword evidence="2 8" id="KW-0645">Protease</keyword>
<comment type="similarity">
    <text evidence="1 8">Belongs to the SOS response-associated peptidase family.</text>
</comment>
<evidence type="ECO:0000256" key="6">
    <source>
        <dbReference type="ARBA" id="ARBA00023125"/>
    </source>
</evidence>
<dbReference type="GO" id="GO:0003697">
    <property type="term" value="F:single-stranded DNA binding"/>
    <property type="evidence" value="ECO:0007669"/>
    <property type="project" value="InterPro"/>
</dbReference>
<dbReference type="RefSeq" id="WP_150042826.1">
    <property type="nucleotide sequence ID" value="NZ_OW485601.1"/>
</dbReference>
<evidence type="ECO:0000256" key="2">
    <source>
        <dbReference type="ARBA" id="ARBA00022670"/>
    </source>
</evidence>
<keyword evidence="5" id="KW-0190">Covalent protein-DNA linkage</keyword>
<dbReference type="PANTHER" id="PTHR13604:SF0">
    <property type="entry name" value="ABASIC SITE PROCESSING PROTEIN HMCES"/>
    <property type="match status" value="1"/>
</dbReference>
<dbReference type="SUPFAM" id="SSF143081">
    <property type="entry name" value="BB1717-like"/>
    <property type="match status" value="1"/>
</dbReference>